<protein>
    <submittedName>
        <fullName evidence="7">ABC transporter substrate-binding protein</fullName>
    </submittedName>
</protein>
<dbReference type="GO" id="GO:0030313">
    <property type="term" value="C:cell envelope"/>
    <property type="evidence" value="ECO:0007669"/>
    <property type="project" value="UniProtKB-SubCell"/>
</dbReference>
<dbReference type="AlphaFoldDB" id="A0A7K1UMN2"/>
<name>A0A7K1UMN2_9MICC</name>
<dbReference type="InterPro" id="IPR039424">
    <property type="entry name" value="SBP_5"/>
</dbReference>
<evidence type="ECO:0000256" key="1">
    <source>
        <dbReference type="ARBA" id="ARBA00004196"/>
    </source>
</evidence>
<dbReference type="PANTHER" id="PTHR30290">
    <property type="entry name" value="PERIPLASMIC BINDING COMPONENT OF ABC TRANSPORTER"/>
    <property type="match status" value="1"/>
</dbReference>
<comment type="subcellular location">
    <subcellularLocation>
        <location evidence="1">Cell envelope</location>
    </subcellularLocation>
</comment>
<feature type="chain" id="PRO_5038787950" evidence="5">
    <location>
        <begin position="20"/>
        <end position="516"/>
    </location>
</feature>
<accession>A0A7K1UMN2</accession>
<evidence type="ECO:0000256" key="2">
    <source>
        <dbReference type="ARBA" id="ARBA00005695"/>
    </source>
</evidence>
<evidence type="ECO:0000313" key="8">
    <source>
        <dbReference type="Proteomes" id="UP000460157"/>
    </source>
</evidence>
<keyword evidence="8" id="KW-1185">Reference proteome</keyword>
<evidence type="ECO:0000313" key="7">
    <source>
        <dbReference type="EMBL" id="MVT27723.1"/>
    </source>
</evidence>
<dbReference type="InterPro" id="IPR000914">
    <property type="entry name" value="SBP_5_dom"/>
</dbReference>
<reference evidence="7 8" key="1">
    <citation type="submission" date="2019-12" db="EMBL/GenBank/DDBJ databases">
        <title>Nesterenkonia muleiensis sp. nov., a novel actinobacterium isolated from sap of Populus euphratica.</title>
        <authorList>
            <person name="Wang R."/>
        </authorList>
    </citation>
    <scope>NUCLEOTIDE SEQUENCE [LARGE SCALE GENOMIC DNA]</scope>
    <source>
        <strain evidence="7 8">F10</strain>
    </source>
</reference>
<dbReference type="PANTHER" id="PTHR30290:SF10">
    <property type="entry name" value="PERIPLASMIC OLIGOPEPTIDE-BINDING PROTEIN-RELATED"/>
    <property type="match status" value="1"/>
</dbReference>
<dbReference type="InterPro" id="IPR030678">
    <property type="entry name" value="Peptide/Ni-bd"/>
</dbReference>
<keyword evidence="3" id="KW-0813">Transport</keyword>
<dbReference type="PROSITE" id="PS51257">
    <property type="entry name" value="PROKAR_LIPOPROTEIN"/>
    <property type="match status" value="1"/>
</dbReference>
<feature type="signal peptide" evidence="5">
    <location>
        <begin position="1"/>
        <end position="19"/>
    </location>
</feature>
<evidence type="ECO:0000256" key="4">
    <source>
        <dbReference type="ARBA" id="ARBA00022729"/>
    </source>
</evidence>
<dbReference type="Gene3D" id="3.40.190.10">
    <property type="entry name" value="Periplasmic binding protein-like II"/>
    <property type="match status" value="1"/>
</dbReference>
<dbReference type="GO" id="GO:0015833">
    <property type="term" value="P:peptide transport"/>
    <property type="evidence" value="ECO:0007669"/>
    <property type="project" value="TreeGrafter"/>
</dbReference>
<dbReference type="GO" id="GO:0043190">
    <property type="term" value="C:ATP-binding cassette (ABC) transporter complex"/>
    <property type="evidence" value="ECO:0007669"/>
    <property type="project" value="InterPro"/>
</dbReference>
<dbReference type="RefSeq" id="WP_157325939.1">
    <property type="nucleotide sequence ID" value="NZ_BMFX01000010.1"/>
</dbReference>
<evidence type="ECO:0000256" key="3">
    <source>
        <dbReference type="ARBA" id="ARBA00022448"/>
    </source>
</evidence>
<dbReference type="Pfam" id="PF00496">
    <property type="entry name" value="SBP_bac_5"/>
    <property type="match status" value="1"/>
</dbReference>
<dbReference type="Proteomes" id="UP000460157">
    <property type="component" value="Unassembled WGS sequence"/>
</dbReference>
<gene>
    <name evidence="7" type="ORF">GNZ21_15400</name>
</gene>
<keyword evidence="4 5" id="KW-0732">Signal</keyword>
<dbReference type="GO" id="GO:0042597">
    <property type="term" value="C:periplasmic space"/>
    <property type="evidence" value="ECO:0007669"/>
    <property type="project" value="UniProtKB-ARBA"/>
</dbReference>
<dbReference type="OrthoDB" id="5243526at2"/>
<proteinExistence type="inferred from homology"/>
<comment type="similarity">
    <text evidence="2">Belongs to the bacterial solute-binding protein 5 family.</text>
</comment>
<feature type="domain" description="Solute-binding protein family 5" evidence="6">
    <location>
        <begin position="83"/>
        <end position="430"/>
    </location>
</feature>
<dbReference type="EMBL" id="WRPM01000103">
    <property type="protein sequence ID" value="MVT27723.1"/>
    <property type="molecule type" value="Genomic_DNA"/>
</dbReference>
<dbReference type="Gene3D" id="3.10.105.10">
    <property type="entry name" value="Dipeptide-binding Protein, Domain 3"/>
    <property type="match status" value="1"/>
</dbReference>
<comment type="caution">
    <text evidence="7">The sequence shown here is derived from an EMBL/GenBank/DDBJ whole genome shotgun (WGS) entry which is preliminary data.</text>
</comment>
<dbReference type="SUPFAM" id="SSF53850">
    <property type="entry name" value="Periplasmic binding protein-like II"/>
    <property type="match status" value="1"/>
</dbReference>
<evidence type="ECO:0000259" key="6">
    <source>
        <dbReference type="Pfam" id="PF00496"/>
    </source>
</evidence>
<dbReference type="GO" id="GO:1904680">
    <property type="term" value="F:peptide transmembrane transporter activity"/>
    <property type="evidence" value="ECO:0007669"/>
    <property type="project" value="TreeGrafter"/>
</dbReference>
<evidence type="ECO:0000256" key="5">
    <source>
        <dbReference type="SAM" id="SignalP"/>
    </source>
</evidence>
<sequence length="516" mass="57664">MKNNRLTLLSTGLLVFALAGCGGVPGTTSEDAETGADNEPQTLVWAHSVDPRSMDPQDALQTSAERINRNMYSRLFMRDENMEVVPELVTDYEQIDDETWRFTIREDVTFHNGDPLTAADVEFSIDRVINDETLLEYQFFNQIASVEATGDYEVEIVTEGPMPTLLTLLSKSGSDILPSGYIEENGMDAFIDSLIGSGPYQFESWQRDDRITLTKNEDYWGEEPVWNEVEVRTIPENSTRVSELLTGGVDIIADVPPNDWDRVDAEEDISMQFEDTTRTVLLIVRMTEGYVTADQEIRDAIDYAIDQGAITESLFGGHAIPTRTRAPLGVFGANEDLYDDYVYDPEQAAEIVENYGETPSVTLTASRGTYPLDAEVAEMLTQMLEEVGFEVNLEILEGGSFSDVFSEYTNDELYMIGLADGLLDASYSLVHYTEQRAAGQTDYSNETVEELIAEGNRTFDDERRAELYAEAQALVAEDRPHIPLYVQPGAFGVSDTVSWAPRLDDNVIFDDVIPNE</sequence>
<dbReference type="Gene3D" id="3.90.76.10">
    <property type="entry name" value="Dipeptide-binding Protein, Domain 1"/>
    <property type="match status" value="1"/>
</dbReference>
<dbReference type="PIRSF" id="PIRSF002741">
    <property type="entry name" value="MppA"/>
    <property type="match status" value="1"/>
</dbReference>
<organism evidence="7 8">
    <name type="scientific">Nesterenkonia alkaliphila</name>
    <dbReference type="NCBI Taxonomy" id="1463631"/>
    <lineage>
        <taxon>Bacteria</taxon>
        <taxon>Bacillati</taxon>
        <taxon>Actinomycetota</taxon>
        <taxon>Actinomycetes</taxon>
        <taxon>Micrococcales</taxon>
        <taxon>Micrococcaceae</taxon>
        <taxon>Nesterenkonia</taxon>
    </lineage>
</organism>